<accession>A0A367LUW8</accession>
<reference evidence="1 2" key="1">
    <citation type="submission" date="2018-07" db="EMBL/GenBank/DDBJ databases">
        <title>Mechanisms of high-level aminoglycoside resistance among Gram-negative pathogens in Brazil.</title>
        <authorList>
            <person name="Ballaben A.S."/>
            <person name="Darini A.L.C."/>
            <person name="Doi Y."/>
        </authorList>
    </citation>
    <scope>NUCLEOTIDE SEQUENCE [LARGE SCALE GENOMIC DNA]</scope>
    <source>
        <strain evidence="1 2">B2-305</strain>
    </source>
</reference>
<protein>
    <submittedName>
        <fullName evidence="1">Uncharacterized protein</fullName>
    </submittedName>
</protein>
<proteinExistence type="predicted"/>
<comment type="caution">
    <text evidence="1">The sequence shown here is derived from an EMBL/GenBank/DDBJ whole genome shotgun (WGS) entry which is preliminary data.</text>
</comment>
<dbReference type="AlphaFoldDB" id="A0A367LUW8"/>
<name>A0A367LUW8_PSEAI</name>
<dbReference type="EMBL" id="QORE01003749">
    <property type="protein sequence ID" value="RCI67437.1"/>
    <property type="molecule type" value="Genomic_DNA"/>
</dbReference>
<feature type="non-terminal residue" evidence="1">
    <location>
        <position position="96"/>
    </location>
</feature>
<organism evidence="1 2">
    <name type="scientific">Pseudomonas aeruginosa</name>
    <dbReference type="NCBI Taxonomy" id="287"/>
    <lineage>
        <taxon>Bacteria</taxon>
        <taxon>Pseudomonadati</taxon>
        <taxon>Pseudomonadota</taxon>
        <taxon>Gammaproteobacteria</taxon>
        <taxon>Pseudomonadales</taxon>
        <taxon>Pseudomonadaceae</taxon>
        <taxon>Pseudomonas</taxon>
    </lineage>
</organism>
<evidence type="ECO:0000313" key="2">
    <source>
        <dbReference type="Proteomes" id="UP000253594"/>
    </source>
</evidence>
<sequence length="96" mass="10459">LYSDGRSTWVADAEGRAQRTTAAGDSDPDLDLSYAFPRYRGRPAVLLQISAAHLRSNTGNSETLAAIGPHEAFHRYAQEDWPGLRKPGGYRGDLAT</sequence>
<dbReference type="Proteomes" id="UP000253594">
    <property type="component" value="Unassembled WGS sequence"/>
</dbReference>
<gene>
    <name evidence="1" type="ORF">DT376_43295</name>
</gene>
<feature type="non-terminal residue" evidence="1">
    <location>
        <position position="1"/>
    </location>
</feature>
<evidence type="ECO:0000313" key="1">
    <source>
        <dbReference type="EMBL" id="RCI67437.1"/>
    </source>
</evidence>